<dbReference type="Pfam" id="PF00083">
    <property type="entry name" value="Sugar_tr"/>
    <property type="match status" value="1"/>
</dbReference>
<reference evidence="9 10" key="1">
    <citation type="submission" date="2024-01" db="EMBL/GenBank/DDBJ databases">
        <authorList>
            <person name="Allen C."/>
            <person name="Tagirdzhanova G."/>
        </authorList>
    </citation>
    <scope>NUCLEOTIDE SEQUENCE [LARGE SCALE GENOMIC DNA]</scope>
</reference>
<organism evidence="9 10">
    <name type="scientific">Sporothrix curviconia</name>
    <dbReference type="NCBI Taxonomy" id="1260050"/>
    <lineage>
        <taxon>Eukaryota</taxon>
        <taxon>Fungi</taxon>
        <taxon>Dikarya</taxon>
        <taxon>Ascomycota</taxon>
        <taxon>Pezizomycotina</taxon>
        <taxon>Sordariomycetes</taxon>
        <taxon>Sordariomycetidae</taxon>
        <taxon>Ophiostomatales</taxon>
        <taxon>Ophiostomataceae</taxon>
        <taxon>Sporothrix</taxon>
    </lineage>
</organism>
<dbReference type="PANTHER" id="PTHR48022">
    <property type="entry name" value="PLASTIDIC GLUCOSE TRANSPORTER 4"/>
    <property type="match status" value="1"/>
</dbReference>
<evidence type="ECO:0000256" key="1">
    <source>
        <dbReference type="ARBA" id="ARBA00004141"/>
    </source>
</evidence>
<keyword evidence="10" id="KW-1185">Reference proteome</keyword>
<feature type="transmembrane region" description="Helical" evidence="7">
    <location>
        <begin position="209"/>
        <end position="230"/>
    </location>
</feature>
<evidence type="ECO:0000256" key="7">
    <source>
        <dbReference type="SAM" id="Phobius"/>
    </source>
</evidence>
<feature type="region of interest" description="Disordered" evidence="6">
    <location>
        <begin position="1"/>
        <end position="20"/>
    </location>
</feature>
<dbReference type="InterPro" id="IPR020846">
    <property type="entry name" value="MFS_dom"/>
</dbReference>
<accession>A0ABP0CCG8</accession>
<feature type="transmembrane region" description="Helical" evidence="7">
    <location>
        <begin position="88"/>
        <end position="107"/>
    </location>
</feature>
<dbReference type="PANTHER" id="PTHR48022:SF64">
    <property type="entry name" value="MAJOR FACILITATOR SUPERFAMILY (MFS) PROFILE DOMAIN-CONTAINING PROTEIN"/>
    <property type="match status" value="1"/>
</dbReference>
<feature type="transmembrane region" description="Helical" evidence="7">
    <location>
        <begin position="178"/>
        <end position="197"/>
    </location>
</feature>
<keyword evidence="3 7" id="KW-0812">Transmembrane</keyword>
<comment type="similarity">
    <text evidence="2">Belongs to the major facilitator superfamily. Sugar transporter (TC 2.A.1.1) family.</text>
</comment>
<dbReference type="Proteomes" id="UP001642405">
    <property type="component" value="Unassembled WGS sequence"/>
</dbReference>
<name>A0ABP0CCG8_9PEZI</name>
<feature type="transmembrane region" description="Helical" evidence="7">
    <location>
        <begin position="143"/>
        <end position="166"/>
    </location>
</feature>
<evidence type="ECO:0000313" key="10">
    <source>
        <dbReference type="Proteomes" id="UP001642405"/>
    </source>
</evidence>
<evidence type="ECO:0000256" key="6">
    <source>
        <dbReference type="SAM" id="MobiDB-lite"/>
    </source>
</evidence>
<evidence type="ECO:0000256" key="3">
    <source>
        <dbReference type="ARBA" id="ARBA00022692"/>
    </source>
</evidence>
<evidence type="ECO:0000259" key="8">
    <source>
        <dbReference type="PROSITE" id="PS50850"/>
    </source>
</evidence>
<keyword evidence="5 7" id="KW-0472">Membrane</keyword>
<feature type="transmembrane region" description="Helical" evidence="7">
    <location>
        <begin position="298"/>
        <end position="320"/>
    </location>
</feature>
<gene>
    <name evidence="9" type="ORF">SCUCBS95973_007019</name>
</gene>
<evidence type="ECO:0000256" key="4">
    <source>
        <dbReference type="ARBA" id="ARBA00022989"/>
    </source>
</evidence>
<keyword evidence="4 7" id="KW-1133">Transmembrane helix</keyword>
<feature type="transmembrane region" description="Helical" evidence="7">
    <location>
        <begin position="340"/>
        <end position="360"/>
    </location>
</feature>
<dbReference type="InterPro" id="IPR050360">
    <property type="entry name" value="MFS_Sugar_Transporters"/>
</dbReference>
<feature type="transmembrane region" description="Helical" evidence="7">
    <location>
        <begin position="465"/>
        <end position="484"/>
    </location>
</feature>
<proteinExistence type="inferred from homology"/>
<feature type="transmembrane region" description="Helical" evidence="7">
    <location>
        <begin position="47"/>
        <end position="68"/>
    </location>
</feature>
<comment type="subcellular location">
    <subcellularLocation>
        <location evidence="1">Membrane</location>
        <topology evidence="1">Multi-pass membrane protein</topology>
    </subcellularLocation>
</comment>
<feature type="transmembrane region" description="Helical" evidence="7">
    <location>
        <begin position="433"/>
        <end position="453"/>
    </location>
</feature>
<feature type="transmembrane region" description="Helical" evidence="7">
    <location>
        <begin position="400"/>
        <end position="421"/>
    </location>
</feature>
<dbReference type="InterPro" id="IPR005828">
    <property type="entry name" value="MFS_sugar_transport-like"/>
</dbReference>
<feature type="transmembrane region" description="Helical" evidence="7">
    <location>
        <begin position="119"/>
        <end position="137"/>
    </location>
</feature>
<feature type="domain" description="Major facilitator superfamily (MFS) profile" evidence="8">
    <location>
        <begin position="51"/>
        <end position="488"/>
    </location>
</feature>
<dbReference type="EMBL" id="CAWUHB010000046">
    <property type="protein sequence ID" value="CAK7228846.1"/>
    <property type="molecule type" value="Genomic_DNA"/>
</dbReference>
<evidence type="ECO:0000256" key="2">
    <source>
        <dbReference type="ARBA" id="ARBA00010992"/>
    </source>
</evidence>
<dbReference type="SUPFAM" id="SSF103473">
    <property type="entry name" value="MFS general substrate transporter"/>
    <property type="match status" value="1"/>
</dbReference>
<comment type="caution">
    <text evidence="9">The sequence shown here is derived from an EMBL/GenBank/DDBJ whole genome shotgun (WGS) entry which is preliminary data.</text>
</comment>
<dbReference type="PROSITE" id="PS50850">
    <property type="entry name" value="MFS"/>
    <property type="match status" value="1"/>
</dbReference>
<protein>
    <recommendedName>
        <fullName evidence="8">Major facilitator superfamily (MFS) profile domain-containing protein</fullName>
    </recommendedName>
</protein>
<sequence>MSSTDEKQVDTTTAPAVDPGSRPATVAEVLVTRPALPLYKDWGALKLYAVLFPGVLLVSSTVGFEGSLMNGIQSLTTWNTFFHPSTTITGLINSTYWLGATLAYPFAQLIGDRYGRKSVIYVSAAVSIIGTVLQTASQNVATFVVARIFFGFCAILGGNSAAVLVAESVHPRDRKVVTSLYNSSYYIGAILAAWTTYGTGKNIDNGWAWRLPSLLQGILMLINIVFLPFVPESPRWLVAQGRHDDALSTLASAHGNGDANDALVQAEFHEIRESIELQSAVRSPWKTMWNGSANRKRLFLLFYIGLCLNLSGNGLVSYYLSKVLDAVGVTSEDEQTLINGILSIVSWVTCLVAAWASHYLGRRVQFLMSATTMFGSFIAVTVADATIIKDPANKGASYAVIFFVFLFMCGYNWAFNPLAYAYPAEILPYNLRLVGMSTVLFACTLAGYFNQWVNPVGLANITWRYYIVYVAWLFVEIVVIYFTFPETLGFALEEIAPLLEGDTFITKIRKPQDTKTAAIHFDSESD</sequence>
<evidence type="ECO:0000256" key="5">
    <source>
        <dbReference type="ARBA" id="ARBA00023136"/>
    </source>
</evidence>
<dbReference type="InterPro" id="IPR036259">
    <property type="entry name" value="MFS_trans_sf"/>
</dbReference>
<feature type="transmembrane region" description="Helical" evidence="7">
    <location>
        <begin position="367"/>
        <end position="388"/>
    </location>
</feature>
<evidence type="ECO:0000313" key="9">
    <source>
        <dbReference type="EMBL" id="CAK7228846.1"/>
    </source>
</evidence>
<dbReference type="Gene3D" id="1.20.1250.20">
    <property type="entry name" value="MFS general substrate transporter like domains"/>
    <property type="match status" value="1"/>
</dbReference>